<evidence type="ECO:0000256" key="10">
    <source>
        <dbReference type="ARBA" id="ARBA00049255"/>
    </source>
</evidence>
<evidence type="ECO:0000313" key="14">
    <source>
        <dbReference type="EMBL" id="PIR97758.1"/>
    </source>
</evidence>
<evidence type="ECO:0000256" key="3">
    <source>
        <dbReference type="ARBA" id="ARBA00022598"/>
    </source>
</evidence>
<dbReference type="Pfam" id="PF03483">
    <property type="entry name" value="B3_4"/>
    <property type="match status" value="1"/>
</dbReference>
<feature type="binding site" evidence="11">
    <location>
        <position position="346"/>
    </location>
    <ligand>
        <name>Mg(2+)</name>
        <dbReference type="ChEBI" id="CHEBI:18420"/>
        <note>shared with alpha subunit</note>
    </ligand>
</feature>
<evidence type="ECO:0000259" key="13">
    <source>
        <dbReference type="PROSITE" id="PS51483"/>
    </source>
</evidence>
<dbReference type="InterPro" id="IPR005121">
    <property type="entry name" value="Fdx_antiC-bd"/>
</dbReference>
<dbReference type="GO" id="GO:0003723">
    <property type="term" value="F:RNA binding"/>
    <property type="evidence" value="ECO:0007669"/>
    <property type="project" value="InterPro"/>
</dbReference>
<dbReference type="GO" id="GO:0000287">
    <property type="term" value="F:magnesium ion binding"/>
    <property type="evidence" value="ECO:0007669"/>
    <property type="project" value="UniProtKB-UniRule"/>
</dbReference>
<dbReference type="SMART" id="SM00896">
    <property type="entry name" value="FDX-ACB"/>
    <property type="match status" value="1"/>
</dbReference>
<dbReference type="InterPro" id="IPR036690">
    <property type="entry name" value="Fdx_antiC-bd_sf"/>
</dbReference>
<keyword evidence="5 11" id="KW-0547">Nucleotide-binding</keyword>
<dbReference type="SUPFAM" id="SSF46955">
    <property type="entry name" value="Putative DNA-binding domain"/>
    <property type="match status" value="2"/>
</dbReference>
<name>A0A2H0VF85_9BACT</name>
<evidence type="ECO:0000256" key="2">
    <source>
        <dbReference type="ARBA" id="ARBA00011209"/>
    </source>
</evidence>
<evidence type="ECO:0000256" key="1">
    <source>
        <dbReference type="ARBA" id="ARBA00008653"/>
    </source>
</evidence>
<dbReference type="EC" id="6.1.1.20" evidence="11"/>
<feature type="binding site" evidence="11">
    <location>
        <position position="340"/>
    </location>
    <ligand>
        <name>Mg(2+)</name>
        <dbReference type="ChEBI" id="CHEBI:18420"/>
        <note>shared with alpha subunit</note>
    </ligand>
</feature>
<comment type="subunit">
    <text evidence="2 11">Tetramer of two alpha and two beta subunits.</text>
</comment>
<dbReference type="PANTHER" id="PTHR10947:SF0">
    <property type="entry name" value="PHENYLALANINE--TRNA LIGASE BETA SUBUNIT"/>
    <property type="match status" value="1"/>
</dbReference>
<dbReference type="InterPro" id="IPR045864">
    <property type="entry name" value="aa-tRNA-synth_II/BPL/LPL"/>
</dbReference>
<dbReference type="AlphaFoldDB" id="A0A2H0VF85"/>
<keyword evidence="9 11" id="KW-0030">Aminoacyl-tRNA synthetase</keyword>
<dbReference type="Pfam" id="PF03147">
    <property type="entry name" value="FDX-ACB"/>
    <property type="match status" value="1"/>
</dbReference>
<evidence type="ECO:0000256" key="8">
    <source>
        <dbReference type="ARBA" id="ARBA00022917"/>
    </source>
</evidence>
<dbReference type="GO" id="GO:0006432">
    <property type="term" value="P:phenylalanyl-tRNA aminoacylation"/>
    <property type="evidence" value="ECO:0007669"/>
    <property type="project" value="UniProtKB-UniRule"/>
</dbReference>
<feature type="binding site" evidence="11">
    <location>
        <position position="350"/>
    </location>
    <ligand>
        <name>Mg(2+)</name>
        <dbReference type="ChEBI" id="CHEBI:18420"/>
        <note>shared with alpha subunit</note>
    </ligand>
</feature>
<dbReference type="InterPro" id="IPR020825">
    <property type="entry name" value="Phe-tRNA_synthase-like_B3/B4"/>
</dbReference>
<dbReference type="Gene3D" id="3.30.56.10">
    <property type="match status" value="2"/>
</dbReference>
<dbReference type="SUPFAM" id="SSF54991">
    <property type="entry name" value="Anticodon-binding domain of PheRS"/>
    <property type="match status" value="1"/>
</dbReference>
<dbReference type="PROSITE" id="PS51447">
    <property type="entry name" value="FDX_ACB"/>
    <property type="match status" value="1"/>
</dbReference>
<dbReference type="SMART" id="SM00874">
    <property type="entry name" value="B5"/>
    <property type="match status" value="1"/>
</dbReference>
<dbReference type="SUPFAM" id="SSF55681">
    <property type="entry name" value="Class II aaRS and biotin synthetases"/>
    <property type="match status" value="1"/>
</dbReference>
<evidence type="ECO:0000256" key="5">
    <source>
        <dbReference type="ARBA" id="ARBA00022741"/>
    </source>
</evidence>
<dbReference type="GO" id="GO:0004826">
    <property type="term" value="F:phenylalanine-tRNA ligase activity"/>
    <property type="evidence" value="ECO:0007669"/>
    <property type="project" value="UniProtKB-UniRule"/>
</dbReference>
<dbReference type="EMBL" id="PFAH01000010">
    <property type="protein sequence ID" value="PIR97758.1"/>
    <property type="molecule type" value="Genomic_DNA"/>
</dbReference>
<dbReference type="PANTHER" id="PTHR10947">
    <property type="entry name" value="PHENYLALANYL-TRNA SYNTHETASE BETA CHAIN AND LEUCINE-RICH REPEAT-CONTAINING PROTEIN 47"/>
    <property type="match status" value="1"/>
</dbReference>
<dbReference type="GO" id="GO:0005524">
    <property type="term" value="F:ATP binding"/>
    <property type="evidence" value="ECO:0007669"/>
    <property type="project" value="UniProtKB-UniRule"/>
</dbReference>
<dbReference type="Pfam" id="PF17759">
    <property type="entry name" value="tRNA_synthFbeta"/>
    <property type="match status" value="1"/>
</dbReference>
<dbReference type="HAMAP" id="MF_00283">
    <property type="entry name" value="Phe_tRNA_synth_beta1"/>
    <property type="match status" value="1"/>
</dbReference>
<dbReference type="GO" id="GO:0009328">
    <property type="term" value="C:phenylalanine-tRNA ligase complex"/>
    <property type="evidence" value="ECO:0007669"/>
    <property type="project" value="TreeGrafter"/>
</dbReference>
<dbReference type="Gene3D" id="3.30.70.380">
    <property type="entry name" value="Ferrodoxin-fold anticodon-binding domain"/>
    <property type="match status" value="1"/>
</dbReference>
<keyword evidence="6 11" id="KW-0067">ATP-binding</keyword>
<keyword evidence="11" id="KW-0963">Cytoplasm</keyword>
<dbReference type="InterPro" id="IPR004532">
    <property type="entry name" value="Phe-tRNA-ligase_IIc_bsu_bact"/>
</dbReference>
<protein>
    <recommendedName>
        <fullName evidence="11">Phenylalanine--tRNA ligase beta subunit</fullName>
        <ecNumber evidence="11">6.1.1.20</ecNumber>
    </recommendedName>
    <alternativeName>
        <fullName evidence="11">Phenylalanyl-tRNA synthetase beta subunit</fullName>
        <shortName evidence="11">PheRS</shortName>
    </alternativeName>
</protein>
<feature type="domain" description="FDX-ACB" evidence="12">
    <location>
        <begin position="547"/>
        <end position="633"/>
    </location>
</feature>
<dbReference type="PROSITE" id="PS51483">
    <property type="entry name" value="B5"/>
    <property type="match status" value="1"/>
</dbReference>
<feature type="domain" description="B5" evidence="13">
    <location>
        <begin position="282"/>
        <end position="362"/>
    </location>
</feature>
<evidence type="ECO:0000259" key="12">
    <source>
        <dbReference type="PROSITE" id="PS51447"/>
    </source>
</evidence>
<evidence type="ECO:0000313" key="15">
    <source>
        <dbReference type="Proteomes" id="UP000231466"/>
    </source>
</evidence>
<accession>A0A2H0VF85</accession>
<dbReference type="InterPro" id="IPR005147">
    <property type="entry name" value="tRNA_synthase_B5-dom"/>
</dbReference>
<gene>
    <name evidence="11 14" type="primary">pheT</name>
    <name evidence="14" type="ORF">COT89_03210</name>
</gene>
<evidence type="ECO:0000256" key="9">
    <source>
        <dbReference type="ARBA" id="ARBA00023146"/>
    </source>
</evidence>
<dbReference type="InterPro" id="IPR041616">
    <property type="entry name" value="PheRS_beta_core"/>
</dbReference>
<keyword evidence="8 11" id="KW-0648">Protein biosynthesis</keyword>
<keyword evidence="3 11" id="KW-0436">Ligase</keyword>
<dbReference type="NCBIfam" id="TIGR00472">
    <property type="entry name" value="pheT_bact"/>
    <property type="match status" value="1"/>
</dbReference>
<keyword evidence="4 11" id="KW-0479">Metal-binding</keyword>
<evidence type="ECO:0000256" key="6">
    <source>
        <dbReference type="ARBA" id="ARBA00022840"/>
    </source>
</evidence>
<dbReference type="InterPro" id="IPR045060">
    <property type="entry name" value="Phe-tRNA-ligase_IIc_bsu"/>
</dbReference>
<comment type="similarity">
    <text evidence="1 11">Belongs to the phenylalanyl-tRNA synthetase beta subunit family. Type 1 subfamily.</text>
</comment>
<evidence type="ECO:0000256" key="4">
    <source>
        <dbReference type="ARBA" id="ARBA00022723"/>
    </source>
</evidence>
<sequence>MKFSYNSIKRLVPEVGSKQHVIEELSMRAFETEDAPGSVFDSEIPHNRYADSASHLGVAREYAIITDKKLVEPELASVFPAKSKGLVNIKIDNKDDCPRYGACVFELGKNDKTPSWMVQILTDCGLRPISPVVDILNYVMLEIGQPMHAFDADKLEGAIHVRRAKVGEKITTIDDQEFKLSKDDIVIADKVRAQAIAGIKGGKPAEIGAKTRTIVVESANFDQVAIYKTSKRLGLITDASIRFGHGLSPELVEIGLNRAATLLQEVAGAKLLDCLDVYPKKQSREIIGFDIDKFNSLTGLEFSANDAWNTLKKLGFKKTPFKSKSERHEFMVEVPPLRRDVSIFEDLVEEVVRLYGINELKSRAPHISITPAKEQDITIFKDQLRRILTGIGYTEVYNYVFAKNGTSTAYEFEKPLAEDKKYLRQTLADNLEQNLGDNARFSSEIRLFEIGSVFDLRAGERFSLGLAIKSKPEKSFLELKGAVEELLKGLGLSDFTLVPEKKELTIKTSNRVLGRIWHGKRDTAFAELEAEELMRQEQGEREYRPISKYPAVIRDLSLALKQQVSVGEILAEIDLAGAKDVVDVDLIDYYDPQHLTFRIIFQSDKRTLKDSEVTEEFNRIVSRLKKKIPFEIR</sequence>
<dbReference type="SUPFAM" id="SSF56037">
    <property type="entry name" value="PheT/TilS domain"/>
    <property type="match status" value="1"/>
</dbReference>
<dbReference type="InterPro" id="IPR009061">
    <property type="entry name" value="DNA-bd_dom_put_sf"/>
</dbReference>
<comment type="caution">
    <text evidence="14">The sequence shown here is derived from an EMBL/GenBank/DDBJ whole genome shotgun (WGS) entry which is preliminary data.</text>
</comment>
<evidence type="ECO:0000256" key="11">
    <source>
        <dbReference type="HAMAP-Rule" id="MF_00283"/>
    </source>
</evidence>
<dbReference type="SMART" id="SM00873">
    <property type="entry name" value="B3_4"/>
    <property type="match status" value="1"/>
</dbReference>
<comment type="subcellular location">
    <subcellularLocation>
        <location evidence="11">Cytoplasm</location>
    </subcellularLocation>
</comment>
<keyword evidence="7 11" id="KW-0460">Magnesium</keyword>
<organism evidence="14 15">
    <name type="scientific">Candidatus Colwellbacteria bacterium CG10_big_fil_rev_8_21_14_0_10_42_22</name>
    <dbReference type="NCBI Taxonomy" id="1974540"/>
    <lineage>
        <taxon>Bacteria</taxon>
        <taxon>Candidatus Colwelliibacteriota</taxon>
    </lineage>
</organism>
<dbReference type="Gene3D" id="3.30.930.10">
    <property type="entry name" value="Bira Bifunctional Protein, Domain 2"/>
    <property type="match status" value="1"/>
</dbReference>
<dbReference type="InterPro" id="IPR005146">
    <property type="entry name" value="B3/B4_tRNA-bd"/>
</dbReference>
<dbReference type="Proteomes" id="UP000231466">
    <property type="component" value="Unassembled WGS sequence"/>
</dbReference>
<comment type="cofactor">
    <cofactor evidence="11">
        <name>Mg(2+)</name>
        <dbReference type="ChEBI" id="CHEBI:18420"/>
    </cofactor>
    <text evidence="11">Binds 2 magnesium ions per tetramer.</text>
</comment>
<comment type="catalytic activity">
    <reaction evidence="10 11">
        <text>tRNA(Phe) + L-phenylalanine + ATP = L-phenylalanyl-tRNA(Phe) + AMP + diphosphate + H(+)</text>
        <dbReference type="Rhea" id="RHEA:19413"/>
        <dbReference type="Rhea" id="RHEA-COMP:9668"/>
        <dbReference type="Rhea" id="RHEA-COMP:9699"/>
        <dbReference type="ChEBI" id="CHEBI:15378"/>
        <dbReference type="ChEBI" id="CHEBI:30616"/>
        <dbReference type="ChEBI" id="CHEBI:33019"/>
        <dbReference type="ChEBI" id="CHEBI:58095"/>
        <dbReference type="ChEBI" id="CHEBI:78442"/>
        <dbReference type="ChEBI" id="CHEBI:78531"/>
        <dbReference type="ChEBI" id="CHEBI:456215"/>
        <dbReference type="EC" id="6.1.1.20"/>
    </reaction>
</comment>
<dbReference type="Pfam" id="PF03484">
    <property type="entry name" value="B5"/>
    <property type="match status" value="1"/>
</dbReference>
<feature type="binding site" evidence="11">
    <location>
        <position position="349"/>
    </location>
    <ligand>
        <name>Mg(2+)</name>
        <dbReference type="ChEBI" id="CHEBI:18420"/>
        <note>shared with alpha subunit</note>
    </ligand>
</feature>
<evidence type="ECO:0000256" key="7">
    <source>
        <dbReference type="ARBA" id="ARBA00022842"/>
    </source>
</evidence>
<dbReference type="Gene3D" id="3.50.40.10">
    <property type="entry name" value="Phenylalanyl-trna Synthetase, Chain B, domain 3"/>
    <property type="match status" value="1"/>
</dbReference>
<reference evidence="15" key="1">
    <citation type="submission" date="2017-09" db="EMBL/GenBank/DDBJ databases">
        <title>Depth-based differentiation of microbial function through sediment-hosted aquifers and enrichment of novel symbionts in the deep terrestrial subsurface.</title>
        <authorList>
            <person name="Probst A.J."/>
            <person name="Ladd B."/>
            <person name="Jarett J.K."/>
            <person name="Geller-Mcgrath D.E."/>
            <person name="Sieber C.M.K."/>
            <person name="Emerson J.B."/>
            <person name="Anantharaman K."/>
            <person name="Thomas B.C."/>
            <person name="Malmstrom R."/>
            <person name="Stieglmeier M."/>
            <person name="Klingl A."/>
            <person name="Woyke T."/>
            <person name="Ryan C.M."/>
            <person name="Banfield J.F."/>
        </authorList>
    </citation>
    <scope>NUCLEOTIDE SEQUENCE [LARGE SCALE GENOMIC DNA]</scope>
</reference>
<proteinExistence type="inferred from homology"/>